<keyword evidence="9" id="KW-0812">Transmembrane</keyword>
<dbReference type="InterPro" id="IPR003594">
    <property type="entry name" value="HATPase_dom"/>
</dbReference>
<comment type="catalytic activity">
    <reaction evidence="1">
        <text>ATP + protein L-histidine = ADP + protein N-phospho-L-histidine.</text>
        <dbReference type="EC" id="2.7.13.3"/>
    </reaction>
</comment>
<keyword evidence="4" id="KW-0547">Nucleotide-binding</keyword>
<proteinExistence type="predicted"/>
<evidence type="ECO:0000256" key="6">
    <source>
        <dbReference type="ARBA" id="ARBA00022840"/>
    </source>
</evidence>
<dbReference type="EMBL" id="LGGX01000005">
    <property type="protein sequence ID" value="KUK87330.1"/>
    <property type="molecule type" value="Genomic_DNA"/>
</dbReference>
<dbReference type="Proteomes" id="UP000053467">
    <property type="component" value="Unassembled WGS sequence"/>
</dbReference>
<dbReference type="InterPro" id="IPR005467">
    <property type="entry name" value="His_kinase_dom"/>
</dbReference>
<dbReference type="Pfam" id="PF02518">
    <property type="entry name" value="HATPase_c"/>
    <property type="match status" value="1"/>
</dbReference>
<evidence type="ECO:0000313" key="12">
    <source>
        <dbReference type="Proteomes" id="UP000053467"/>
    </source>
</evidence>
<dbReference type="Gene3D" id="1.10.287.130">
    <property type="match status" value="1"/>
</dbReference>
<evidence type="ECO:0000256" key="1">
    <source>
        <dbReference type="ARBA" id="ARBA00000085"/>
    </source>
</evidence>
<comment type="caution">
    <text evidence="11">The sequence shown here is derived from an EMBL/GenBank/DDBJ whole genome shotgun (WGS) entry which is preliminary data.</text>
</comment>
<dbReference type="InterPro" id="IPR004358">
    <property type="entry name" value="Sig_transdc_His_kin-like_C"/>
</dbReference>
<evidence type="ECO:0000256" key="2">
    <source>
        <dbReference type="ARBA" id="ARBA00012438"/>
    </source>
</evidence>
<keyword evidence="5" id="KW-0418">Kinase</keyword>
<dbReference type="PROSITE" id="PS50109">
    <property type="entry name" value="HIS_KIN"/>
    <property type="match status" value="1"/>
</dbReference>
<dbReference type="InterPro" id="IPR036890">
    <property type="entry name" value="HATPase_C_sf"/>
</dbReference>
<keyword evidence="8" id="KW-0175">Coiled coil</keyword>
<protein>
    <recommendedName>
        <fullName evidence="2">histidine kinase</fullName>
        <ecNumber evidence="2">2.7.13.3</ecNumber>
    </recommendedName>
</protein>
<sequence>MKKEYLFYIITIATVILLLEVSFSFILYNNVKKDIKQDCFVNSQNSLKNMISLLNSNLFSILKEENLFKDFKFEKENRYNPNFYIFENNLFIKNGEKFYKVPEESKNIFLNIFYEKRDDGRYFSIFIDQNQIPDEVKKEFEKYYILNSSYGFFETKNFLVSYKKSKYKNLPEYTMIFWEDKNLEFKYFNDILFLFVSIHILVLVFIATFISFYINAFYTVIKDEEEAKKNLELLRINRTLTIEKFSEAIVHNINNPLTTVYGYLQILVKKRPELVRQFKLDKVIENIEFVSNQLKLLLNKKTTNIEEYIDLNEFVKNELKFLSQTFRSENISVSFYEGGGLPRLKINKNDLKMVFDNIIDNAIDALQNSSIKNIMVRTYFKNHKIFLEIEDTGEGISDEIKEKIFDLYFTTKDYQTYFKKGSGTGIGLYSVKKIVNLYNGEITFSTILSKGTTFIISFPAD</sequence>
<dbReference type="EC" id="2.7.13.3" evidence="2"/>
<keyword evidence="6" id="KW-0067">ATP-binding</keyword>
<dbReference type="PRINTS" id="PR00344">
    <property type="entry name" value="BCTRLSENSOR"/>
</dbReference>
<organism evidence="11 12">
    <name type="scientific">candidate division TA06 bacterium 34_109</name>
    <dbReference type="NCBI Taxonomy" id="1635277"/>
    <lineage>
        <taxon>Bacteria</taxon>
        <taxon>Bacteria division TA06</taxon>
    </lineage>
</organism>
<accession>A0A101I3P6</accession>
<feature type="coiled-coil region" evidence="8">
    <location>
        <begin position="280"/>
        <end position="325"/>
    </location>
</feature>
<dbReference type="SUPFAM" id="SSF55874">
    <property type="entry name" value="ATPase domain of HSP90 chaperone/DNA topoisomerase II/histidine kinase"/>
    <property type="match status" value="1"/>
</dbReference>
<keyword evidence="9" id="KW-0472">Membrane</keyword>
<dbReference type="GO" id="GO:0000160">
    <property type="term" value="P:phosphorelay signal transduction system"/>
    <property type="evidence" value="ECO:0007669"/>
    <property type="project" value="UniProtKB-KW"/>
</dbReference>
<evidence type="ECO:0000256" key="8">
    <source>
        <dbReference type="SAM" id="Coils"/>
    </source>
</evidence>
<dbReference type="AlphaFoldDB" id="A0A101I3P6"/>
<keyword evidence="3" id="KW-0808">Transferase</keyword>
<gene>
    <name evidence="11" type="ORF">XE03_0728</name>
</gene>
<dbReference type="PANTHER" id="PTHR43065:SF46">
    <property type="entry name" value="C4-DICARBOXYLATE TRANSPORT SENSOR PROTEIN DCTB"/>
    <property type="match status" value="1"/>
</dbReference>
<evidence type="ECO:0000256" key="3">
    <source>
        <dbReference type="ARBA" id="ARBA00022679"/>
    </source>
</evidence>
<evidence type="ECO:0000313" key="11">
    <source>
        <dbReference type="EMBL" id="KUK87330.1"/>
    </source>
</evidence>
<dbReference type="Gene3D" id="3.30.565.10">
    <property type="entry name" value="Histidine kinase-like ATPase, C-terminal domain"/>
    <property type="match status" value="1"/>
</dbReference>
<evidence type="ECO:0000256" key="5">
    <source>
        <dbReference type="ARBA" id="ARBA00022777"/>
    </source>
</evidence>
<evidence type="ECO:0000256" key="7">
    <source>
        <dbReference type="ARBA" id="ARBA00023012"/>
    </source>
</evidence>
<feature type="transmembrane region" description="Helical" evidence="9">
    <location>
        <begin position="6"/>
        <end position="28"/>
    </location>
</feature>
<name>A0A101I3P6_UNCT6</name>
<reference evidence="12" key="1">
    <citation type="journal article" date="2015" name="MBio">
        <title>Genome-Resolved Metagenomic Analysis Reveals Roles for Candidate Phyla and Other Microbial Community Members in Biogeochemical Transformations in Oil Reservoirs.</title>
        <authorList>
            <person name="Hu P."/>
            <person name="Tom L."/>
            <person name="Singh A."/>
            <person name="Thomas B.C."/>
            <person name="Baker B.J."/>
            <person name="Piceno Y.M."/>
            <person name="Andersen G.L."/>
            <person name="Banfield J.F."/>
        </authorList>
    </citation>
    <scope>NUCLEOTIDE SEQUENCE [LARGE SCALE GENOMIC DNA]</scope>
</reference>
<evidence type="ECO:0000256" key="4">
    <source>
        <dbReference type="ARBA" id="ARBA00022741"/>
    </source>
</evidence>
<dbReference type="SMART" id="SM00387">
    <property type="entry name" value="HATPase_c"/>
    <property type="match status" value="1"/>
</dbReference>
<feature type="transmembrane region" description="Helical" evidence="9">
    <location>
        <begin position="191"/>
        <end position="214"/>
    </location>
</feature>
<dbReference type="PATRIC" id="fig|1635277.3.peg.1820"/>
<dbReference type="GO" id="GO:0004673">
    <property type="term" value="F:protein histidine kinase activity"/>
    <property type="evidence" value="ECO:0007669"/>
    <property type="project" value="UniProtKB-EC"/>
</dbReference>
<dbReference type="PANTHER" id="PTHR43065">
    <property type="entry name" value="SENSOR HISTIDINE KINASE"/>
    <property type="match status" value="1"/>
</dbReference>
<dbReference type="GO" id="GO:0005524">
    <property type="term" value="F:ATP binding"/>
    <property type="evidence" value="ECO:0007669"/>
    <property type="project" value="UniProtKB-KW"/>
</dbReference>
<evidence type="ECO:0000259" key="10">
    <source>
        <dbReference type="PROSITE" id="PS50109"/>
    </source>
</evidence>
<keyword evidence="9" id="KW-1133">Transmembrane helix</keyword>
<keyword evidence="7" id="KW-0902">Two-component regulatory system</keyword>
<evidence type="ECO:0000256" key="9">
    <source>
        <dbReference type="SAM" id="Phobius"/>
    </source>
</evidence>
<feature type="domain" description="Histidine kinase" evidence="10">
    <location>
        <begin position="248"/>
        <end position="461"/>
    </location>
</feature>